<feature type="transmembrane region" description="Helical" evidence="2">
    <location>
        <begin position="46"/>
        <end position="65"/>
    </location>
</feature>
<feature type="region of interest" description="Disordered" evidence="1">
    <location>
        <begin position="1"/>
        <end position="33"/>
    </location>
</feature>
<evidence type="ECO:0000256" key="2">
    <source>
        <dbReference type="SAM" id="Phobius"/>
    </source>
</evidence>
<keyword evidence="2" id="KW-1133">Transmembrane helix</keyword>
<feature type="compositionally biased region" description="Polar residues" evidence="1">
    <location>
        <begin position="13"/>
        <end position="24"/>
    </location>
</feature>
<feature type="transmembrane region" description="Helical" evidence="2">
    <location>
        <begin position="71"/>
        <end position="90"/>
    </location>
</feature>
<feature type="transmembrane region" description="Helical" evidence="2">
    <location>
        <begin position="171"/>
        <end position="194"/>
    </location>
</feature>
<organism evidence="3 4">
    <name type="scientific">Penicillium cosmopolitanum</name>
    <dbReference type="NCBI Taxonomy" id="1131564"/>
    <lineage>
        <taxon>Eukaryota</taxon>
        <taxon>Fungi</taxon>
        <taxon>Dikarya</taxon>
        <taxon>Ascomycota</taxon>
        <taxon>Pezizomycotina</taxon>
        <taxon>Eurotiomycetes</taxon>
        <taxon>Eurotiomycetidae</taxon>
        <taxon>Eurotiales</taxon>
        <taxon>Aspergillaceae</taxon>
        <taxon>Penicillium</taxon>
    </lineage>
</organism>
<keyword evidence="4" id="KW-1185">Reference proteome</keyword>
<sequence>MHLGAGGCLSEQGDASVNKTNASADRSKTQRPGDVALVPPHSFSPLNILTVLSSLLIIGAFIWALMLQDGVAVLALIAIGFASALIGIACRWKPELSERPTDVVVPNWDIMIRTRDGAFVIIRCAEEIARELFIGPEKCDYLVSDQWFKVLVGISLSLITISVILPGNCSWTMQAVIAVIYIVLNVLYWIASLLPQRLFWDLSRYNCDLVTPENLQFADKVIQGKPKPSFTKSLWFAIQATGQVEWVTISGAAPRRPEWETWLKLAHDNSGNPEWDAIGEKDRLMKEAHKNSQSSISVFVREESA</sequence>
<reference evidence="3" key="2">
    <citation type="journal article" date="2023" name="IMA Fungus">
        <title>Comparative genomic study of the Penicillium genus elucidates a diverse pangenome and 15 lateral gene transfer events.</title>
        <authorList>
            <person name="Petersen C."/>
            <person name="Sorensen T."/>
            <person name="Nielsen M.R."/>
            <person name="Sondergaard T.E."/>
            <person name="Sorensen J.L."/>
            <person name="Fitzpatrick D.A."/>
            <person name="Frisvad J.C."/>
            <person name="Nielsen K.L."/>
        </authorList>
    </citation>
    <scope>NUCLEOTIDE SEQUENCE</scope>
    <source>
        <strain evidence="3">IBT 29677</strain>
    </source>
</reference>
<comment type="caution">
    <text evidence="3">The sequence shown here is derived from an EMBL/GenBank/DDBJ whole genome shotgun (WGS) entry which is preliminary data.</text>
</comment>
<evidence type="ECO:0000313" key="3">
    <source>
        <dbReference type="EMBL" id="KAJ5387196.1"/>
    </source>
</evidence>
<evidence type="ECO:0000256" key="1">
    <source>
        <dbReference type="SAM" id="MobiDB-lite"/>
    </source>
</evidence>
<dbReference type="OrthoDB" id="5412502at2759"/>
<dbReference type="RefSeq" id="XP_056484994.1">
    <property type="nucleotide sequence ID" value="XM_056634374.1"/>
</dbReference>
<accession>A0A9W9VPY8</accession>
<dbReference type="GeneID" id="81373354"/>
<evidence type="ECO:0000313" key="4">
    <source>
        <dbReference type="Proteomes" id="UP001147747"/>
    </source>
</evidence>
<name>A0A9W9VPY8_9EURO</name>
<dbReference type="Proteomes" id="UP001147747">
    <property type="component" value="Unassembled WGS sequence"/>
</dbReference>
<dbReference type="EMBL" id="JAPZBU010000009">
    <property type="protein sequence ID" value="KAJ5387196.1"/>
    <property type="molecule type" value="Genomic_DNA"/>
</dbReference>
<feature type="transmembrane region" description="Helical" evidence="2">
    <location>
        <begin position="147"/>
        <end position="165"/>
    </location>
</feature>
<dbReference type="AlphaFoldDB" id="A0A9W9VPY8"/>
<keyword evidence="2" id="KW-0472">Membrane</keyword>
<reference evidence="3" key="1">
    <citation type="submission" date="2022-12" db="EMBL/GenBank/DDBJ databases">
        <authorList>
            <person name="Petersen C."/>
        </authorList>
    </citation>
    <scope>NUCLEOTIDE SEQUENCE</scope>
    <source>
        <strain evidence="3">IBT 29677</strain>
    </source>
</reference>
<proteinExistence type="predicted"/>
<gene>
    <name evidence="3" type="ORF">N7509_009737</name>
</gene>
<protein>
    <submittedName>
        <fullName evidence="3">Uncharacterized protein</fullName>
    </submittedName>
</protein>
<keyword evidence="2" id="KW-0812">Transmembrane</keyword>